<reference evidence="2" key="2">
    <citation type="submission" date="2023-06" db="EMBL/GenBank/DDBJ databases">
        <authorList>
            <person name="Swenson N.G."/>
            <person name="Wegrzyn J.L."/>
            <person name="Mcevoy S.L."/>
        </authorList>
    </citation>
    <scope>NUCLEOTIDE SEQUENCE</scope>
    <source>
        <strain evidence="2">NS2018</strain>
        <tissue evidence="2">Leaf</tissue>
    </source>
</reference>
<reference evidence="2" key="1">
    <citation type="journal article" date="2022" name="Plant J.">
        <title>Strategies of tolerance reflected in two North American maple genomes.</title>
        <authorList>
            <person name="McEvoy S.L."/>
            <person name="Sezen U.U."/>
            <person name="Trouern-Trend A."/>
            <person name="McMahon S.M."/>
            <person name="Schaberg P.G."/>
            <person name="Yang J."/>
            <person name="Wegrzyn J.L."/>
            <person name="Swenson N.G."/>
        </authorList>
    </citation>
    <scope>NUCLEOTIDE SEQUENCE</scope>
    <source>
        <strain evidence="2">NS2018</strain>
    </source>
</reference>
<dbReference type="PANTHER" id="PTHR47723:SF22">
    <property type="entry name" value="RNASE H TYPE-1 DOMAIN-CONTAINING PROTEIN"/>
    <property type="match status" value="1"/>
</dbReference>
<evidence type="ECO:0000313" key="3">
    <source>
        <dbReference type="Proteomes" id="UP001168877"/>
    </source>
</evidence>
<dbReference type="GO" id="GO:0004523">
    <property type="term" value="F:RNA-DNA hybrid ribonuclease activity"/>
    <property type="evidence" value="ECO:0007669"/>
    <property type="project" value="InterPro"/>
</dbReference>
<protein>
    <recommendedName>
        <fullName evidence="1">RNase H type-1 domain-containing protein</fullName>
    </recommendedName>
</protein>
<dbReference type="InterPro" id="IPR002156">
    <property type="entry name" value="RNaseH_domain"/>
</dbReference>
<dbReference type="InterPro" id="IPR044730">
    <property type="entry name" value="RNase_H-like_dom_plant"/>
</dbReference>
<keyword evidence="3" id="KW-1185">Reference proteome</keyword>
<dbReference type="InterPro" id="IPR012337">
    <property type="entry name" value="RNaseH-like_sf"/>
</dbReference>
<dbReference type="SUPFAM" id="SSF53098">
    <property type="entry name" value="Ribonuclease H-like"/>
    <property type="match status" value="1"/>
</dbReference>
<evidence type="ECO:0000259" key="1">
    <source>
        <dbReference type="PROSITE" id="PS50879"/>
    </source>
</evidence>
<evidence type="ECO:0000313" key="2">
    <source>
        <dbReference type="EMBL" id="KAK0599896.1"/>
    </source>
</evidence>
<dbReference type="CDD" id="cd06222">
    <property type="entry name" value="RNase_H_like"/>
    <property type="match status" value="1"/>
</dbReference>
<comment type="caution">
    <text evidence="2">The sequence shown here is derived from an EMBL/GenBank/DDBJ whole genome shotgun (WGS) entry which is preliminary data.</text>
</comment>
<dbReference type="GO" id="GO:0003676">
    <property type="term" value="F:nucleic acid binding"/>
    <property type="evidence" value="ECO:0007669"/>
    <property type="project" value="InterPro"/>
</dbReference>
<sequence length="244" mass="26645">MDSWLGLCPAANYKEVWSILFSAVTWTVWDHRNNQIFRGQEASVEKAVDDVKFRVAWWFKSYGRGSKIPVSLMLLNLKESCVSLTHLKSRTHVNWLPPVGSVLKFNVDGSARGKPGPAGIGGILRNSEGLTLCRFSIAVGIQSSNTAEIIAIRKACELCESNPSLVSRNIQIASDSSVAVSWANSTDNFGSLPHVQIIYDIRGYLQSLKGLSIVYNPRASNEAADALAKASSSGGEDFVVWEVL</sequence>
<dbReference type="PROSITE" id="PS50879">
    <property type="entry name" value="RNASE_H_1"/>
    <property type="match status" value="1"/>
</dbReference>
<organism evidence="2 3">
    <name type="scientific">Acer saccharum</name>
    <name type="common">Sugar maple</name>
    <dbReference type="NCBI Taxonomy" id="4024"/>
    <lineage>
        <taxon>Eukaryota</taxon>
        <taxon>Viridiplantae</taxon>
        <taxon>Streptophyta</taxon>
        <taxon>Embryophyta</taxon>
        <taxon>Tracheophyta</taxon>
        <taxon>Spermatophyta</taxon>
        <taxon>Magnoliopsida</taxon>
        <taxon>eudicotyledons</taxon>
        <taxon>Gunneridae</taxon>
        <taxon>Pentapetalae</taxon>
        <taxon>rosids</taxon>
        <taxon>malvids</taxon>
        <taxon>Sapindales</taxon>
        <taxon>Sapindaceae</taxon>
        <taxon>Hippocastanoideae</taxon>
        <taxon>Acereae</taxon>
        <taxon>Acer</taxon>
    </lineage>
</organism>
<dbReference type="PANTHER" id="PTHR47723">
    <property type="entry name" value="OS05G0353850 PROTEIN"/>
    <property type="match status" value="1"/>
</dbReference>
<feature type="domain" description="RNase H type-1" evidence="1">
    <location>
        <begin position="99"/>
        <end position="233"/>
    </location>
</feature>
<dbReference type="InterPro" id="IPR036397">
    <property type="entry name" value="RNaseH_sf"/>
</dbReference>
<accession>A0AA39SKA5</accession>
<dbReference type="Gene3D" id="3.30.420.10">
    <property type="entry name" value="Ribonuclease H-like superfamily/Ribonuclease H"/>
    <property type="match status" value="1"/>
</dbReference>
<name>A0AA39SKA5_ACESA</name>
<dbReference type="Proteomes" id="UP001168877">
    <property type="component" value="Unassembled WGS sequence"/>
</dbReference>
<dbReference type="EMBL" id="JAUESC010000003">
    <property type="protein sequence ID" value="KAK0599896.1"/>
    <property type="molecule type" value="Genomic_DNA"/>
</dbReference>
<dbReference type="InterPro" id="IPR053151">
    <property type="entry name" value="RNase_H-like"/>
</dbReference>
<dbReference type="Pfam" id="PF13456">
    <property type="entry name" value="RVT_3"/>
    <property type="match status" value="1"/>
</dbReference>
<dbReference type="AlphaFoldDB" id="A0AA39SKA5"/>
<gene>
    <name evidence="2" type="ORF">LWI29_009613</name>
</gene>
<proteinExistence type="predicted"/>